<feature type="non-terminal residue" evidence="1">
    <location>
        <position position="1"/>
    </location>
</feature>
<protein>
    <submittedName>
        <fullName evidence="1">Uncharacterized protein</fullName>
    </submittedName>
</protein>
<dbReference type="Proteomes" id="UP000663866">
    <property type="component" value="Unassembled WGS sequence"/>
</dbReference>
<dbReference type="AlphaFoldDB" id="A0A821E518"/>
<gene>
    <name evidence="1" type="ORF">OVN521_LOCUS46252</name>
</gene>
<dbReference type="EMBL" id="CAJOBG010080998">
    <property type="protein sequence ID" value="CAF4631516.1"/>
    <property type="molecule type" value="Genomic_DNA"/>
</dbReference>
<reference evidence="1" key="1">
    <citation type="submission" date="2021-02" db="EMBL/GenBank/DDBJ databases">
        <authorList>
            <person name="Nowell W R."/>
        </authorList>
    </citation>
    <scope>NUCLEOTIDE SEQUENCE</scope>
</reference>
<evidence type="ECO:0000313" key="1">
    <source>
        <dbReference type="EMBL" id="CAF4631516.1"/>
    </source>
</evidence>
<organism evidence="1 2">
    <name type="scientific">Rotaria magnacalcarata</name>
    <dbReference type="NCBI Taxonomy" id="392030"/>
    <lineage>
        <taxon>Eukaryota</taxon>
        <taxon>Metazoa</taxon>
        <taxon>Spiralia</taxon>
        <taxon>Gnathifera</taxon>
        <taxon>Rotifera</taxon>
        <taxon>Eurotatoria</taxon>
        <taxon>Bdelloidea</taxon>
        <taxon>Philodinida</taxon>
        <taxon>Philodinidae</taxon>
        <taxon>Rotaria</taxon>
    </lineage>
</organism>
<sequence>MGKACSSIFFTLSSLSTIHFLYQYSLRFFMDIFEHVLYHNKRLESITDPAQRLDIILKCLFETV</sequence>
<dbReference type="Gene3D" id="1.10.8.1220">
    <property type="match status" value="1"/>
</dbReference>
<name>A0A821E518_9BILA</name>
<evidence type="ECO:0000313" key="2">
    <source>
        <dbReference type="Proteomes" id="UP000663866"/>
    </source>
</evidence>
<keyword evidence="2" id="KW-1185">Reference proteome</keyword>
<proteinExistence type="predicted"/>
<accession>A0A821E518</accession>
<comment type="caution">
    <text evidence="1">The sequence shown here is derived from an EMBL/GenBank/DDBJ whole genome shotgun (WGS) entry which is preliminary data.</text>
</comment>